<feature type="transmembrane region" description="Helical" evidence="1">
    <location>
        <begin position="103"/>
        <end position="122"/>
    </location>
</feature>
<reference evidence="2 3" key="1">
    <citation type="submission" date="2024-09" db="EMBL/GenBank/DDBJ databases">
        <title>Whole genome analysis of Stenotrophomonas geniculata MK-1, and its biological control impact on peanut foliage fungus diseases.</title>
        <authorList>
            <person name="Ahsan T."/>
        </authorList>
    </citation>
    <scope>NUCLEOTIDE SEQUENCE [LARGE SCALE GENOMIC DNA]</scope>
    <source>
        <strain evidence="2 3">MK-1</strain>
    </source>
</reference>
<keyword evidence="1" id="KW-0472">Membrane</keyword>
<keyword evidence="3" id="KW-1185">Reference proteome</keyword>
<protein>
    <submittedName>
        <fullName evidence="2">Uncharacterized protein</fullName>
    </submittedName>
</protein>
<sequence length="187" mass="20901">MKLLKRAFGTEDRPAGELSRLILNFIWFLFIAIFVGQLGPILVIANDVWNGVCVFDALDQRAGKGDFILCSTAILAGATYFIVKEYNSIYELKPGREKKSLVVLLAIFFCFWGVLLAATLLMQQEFTNLFQRSVHWFVYSLSILLSFALWLIEYAGGDAQEVIRKIADSSMEITSKSAAENVGDVAL</sequence>
<proteinExistence type="predicted"/>
<feature type="transmembrane region" description="Helical" evidence="1">
    <location>
        <begin position="65"/>
        <end position="83"/>
    </location>
</feature>
<evidence type="ECO:0000313" key="2">
    <source>
        <dbReference type="EMBL" id="MFC6068974.1"/>
    </source>
</evidence>
<dbReference type="Proteomes" id="UP001596115">
    <property type="component" value="Unassembled WGS sequence"/>
</dbReference>
<keyword evidence="1" id="KW-0812">Transmembrane</keyword>
<dbReference type="RefSeq" id="WP_049453447.1">
    <property type="nucleotide sequence ID" value="NZ_JAWISN010000007.1"/>
</dbReference>
<accession>A0ABW1MY06</accession>
<dbReference type="EMBL" id="JBHRFL010000005">
    <property type="protein sequence ID" value="MFC6068974.1"/>
    <property type="molecule type" value="Genomic_DNA"/>
</dbReference>
<feature type="transmembrane region" description="Helical" evidence="1">
    <location>
        <begin position="21"/>
        <end position="45"/>
    </location>
</feature>
<name>A0ABW1MY06_9GAMM</name>
<feature type="transmembrane region" description="Helical" evidence="1">
    <location>
        <begin position="134"/>
        <end position="155"/>
    </location>
</feature>
<organism evidence="2 3">
    <name type="scientific">Stenotrophomonas geniculata</name>
    <dbReference type="NCBI Taxonomy" id="86188"/>
    <lineage>
        <taxon>Bacteria</taxon>
        <taxon>Pseudomonadati</taxon>
        <taxon>Pseudomonadota</taxon>
        <taxon>Gammaproteobacteria</taxon>
        <taxon>Lysobacterales</taxon>
        <taxon>Lysobacteraceae</taxon>
        <taxon>Stenotrophomonas</taxon>
    </lineage>
</organism>
<keyword evidence="1" id="KW-1133">Transmembrane helix</keyword>
<evidence type="ECO:0000256" key="1">
    <source>
        <dbReference type="SAM" id="Phobius"/>
    </source>
</evidence>
<evidence type="ECO:0000313" key="3">
    <source>
        <dbReference type="Proteomes" id="UP001596115"/>
    </source>
</evidence>
<comment type="caution">
    <text evidence="2">The sequence shown here is derived from an EMBL/GenBank/DDBJ whole genome shotgun (WGS) entry which is preliminary data.</text>
</comment>
<gene>
    <name evidence="2" type="ORF">ACFLLB_05260</name>
</gene>